<reference evidence="1 2" key="1">
    <citation type="journal article" date="2014" name="Am. J. Bot.">
        <title>Genome assembly and annotation for red clover (Trifolium pratense; Fabaceae).</title>
        <authorList>
            <person name="Istvanek J."/>
            <person name="Jaros M."/>
            <person name="Krenek A."/>
            <person name="Repkova J."/>
        </authorList>
    </citation>
    <scope>NUCLEOTIDE SEQUENCE [LARGE SCALE GENOMIC DNA]</scope>
    <source>
        <strain evidence="2">cv. Tatra</strain>
        <tissue evidence="1">Young leaves</tissue>
    </source>
</reference>
<name>A0A2K3KVC4_TRIPR</name>
<evidence type="ECO:0000313" key="1">
    <source>
        <dbReference type="EMBL" id="PNX70232.1"/>
    </source>
</evidence>
<accession>A0A2K3KVC4</accession>
<gene>
    <name evidence="1" type="ORF">L195_g064758</name>
</gene>
<dbReference type="Proteomes" id="UP000236291">
    <property type="component" value="Unassembled WGS sequence"/>
</dbReference>
<protein>
    <submittedName>
        <fullName evidence="1">Uncharacterized protein</fullName>
    </submittedName>
</protein>
<comment type="caution">
    <text evidence="1">The sequence shown here is derived from an EMBL/GenBank/DDBJ whole genome shotgun (WGS) entry which is preliminary data.</text>
</comment>
<proteinExistence type="predicted"/>
<sequence length="18" mass="1952">MAIILAIELAAAHGWQML</sequence>
<feature type="non-terminal residue" evidence="1">
    <location>
        <position position="18"/>
    </location>
</feature>
<organism evidence="1 2">
    <name type="scientific">Trifolium pratense</name>
    <name type="common">Red clover</name>
    <dbReference type="NCBI Taxonomy" id="57577"/>
    <lineage>
        <taxon>Eukaryota</taxon>
        <taxon>Viridiplantae</taxon>
        <taxon>Streptophyta</taxon>
        <taxon>Embryophyta</taxon>
        <taxon>Tracheophyta</taxon>
        <taxon>Spermatophyta</taxon>
        <taxon>Magnoliopsida</taxon>
        <taxon>eudicotyledons</taxon>
        <taxon>Gunneridae</taxon>
        <taxon>Pentapetalae</taxon>
        <taxon>rosids</taxon>
        <taxon>fabids</taxon>
        <taxon>Fabales</taxon>
        <taxon>Fabaceae</taxon>
        <taxon>Papilionoideae</taxon>
        <taxon>50 kb inversion clade</taxon>
        <taxon>NPAAA clade</taxon>
        <taxon>Hologalegina</taxon>
        <taxon>IRL clade</taxon>
        <taxon>Trifolieae</taxon>
        <taxon>Trifolium</taxon>
    </lineage>
</organism>
<dbReference type="EMBL" id="ASHM01267286">
    <property type="protein sequence ID" value="PNX70232.1"/>
    <property type="molecule type" value="Genomic_DNA"/>
</dbReference>
<dbReference type="AlphaFoldDB" id="A0A2K3KVC4"/>
<evidence type="ECO:0000313" key="2">
    <source>
        <dbReference type="Proteomes" id="UP000236291"/>
    </source>
</evidence>
<reference evidence="1 2" key="2">
    <citation type="journal article" date="2017" name="Front. Plant Sci.">
        <title>Gene Classification and Mining of Molecular Markers Useful in Red Clover (Trifolium pratense) Breeding.</title>
        <authorList>
            <person name="Istvanek J."/>
            <person name="Dluhosova J."/>
            <person name="Dluhos P."/>
            <person name="Patkova L."/>
            <person name="Nedelnik J."/>
            <person name="Repkova J."/>
        </authorList>
    </citation>
    <scope>NUCLEOTIDE SEQUENCE [LARGE SCALE GENOMIC DNA]</scope>
    <source>
        <strain evidence="2">cv. Tatra</strain>
        <tissue evidence="1">Young leaves</tissue>
    </source>
</reference>